<dbReference type="RefSeq" id="WP_136573504.1">
    <property type="nucleotide sequence ID" value="NZ_STFG01000009.1"/>
</dbReference>
<evidence type="ECO:0000259" key="1">
    <source>
        <dbReference type="Pfam" id="PF08241"/>
    </source>
</evidence>
<protein>
    <submittedName>
        <fullName evidence="2">Class I SAM-dependent methyltransferase</fullName>
    </submittedName>
</protein>
<dbReference type="GO" id="GO:0008757">
    <property type="term" value="F:S-adenosylmethionine-dependent methyltransferase activity"/>
    <property type="evidence" value="ECO:0007669"/>
    <property type="project" value="InterPro"/>
</dbReference>
<organism evidence="2 3">
    <name type="scientific">Lampropedia puyangensis</name>
    <dbReference type="NCBI Taxonomy" id="1330072"/>
    <lineage>
        <taxon>Bacteria</taxon>
        <taxon>Pseudomonadati</taxon>
        <taxon>Pseudomonadota</taxon>
        <taxon>Betaproteobacteria</taxon>
        <taxon>Burkholderiales</taxon>
        <taxon>Comamonadaceae</taxon>
        <taxon>Lampropedia</taxon>
    </lineage>
</organism>
<dbReference type="Proteomes" id="UP000308917">
    <property type="component" value="Unassembled WGS sequence"/>
</dbReference>
<keyword evidence="3" id="KW-1185">Reference proteome</keyword>
<dbReference type="InterPro" id="IPR029063">
    <property type="entry name" value="SAM-dependent_MTases_sf"/>
</dbReference>
<comment type="caution">
    <text evidence="2">The sequence shown here is derived from an EMBL/GenBank/DDBJ whole genome shotgun (WGS) entry which is preliminary data.</text>
</comment>
<feature type="domain" description="Methyltransferase type 11" evidence="1">
    <location>
        <begin position="76"/>
        <end position="127"/>
    </location>
</feature>
<name>A0A4S8F3G6_9BURK</name>
<dbReference type="Pfam" id="PF08241">
    <property type="entry name" value="Methyltransf_11"/>
    <property type="match status" value="1"/>
</dbReference>
<dbReference type="Gene3D" id="3.40.50.150">
    <property type="entry name" value="Vaccinia Virus protein VP39"/>
    <property type="match status" value="1"/>
</dbReference>
<dbReference type="SUPFAM" id="SSF53335">
    <property type="entry name" value="S-adenosyl-L-methionine-dependent methyltransferases"/>
    <property type="match status" value="1"/>
</dbReference>
<evidence type="ECO:0000313" key="2">
    <source>
        <dbReference type="EMBL" id="THU00985.1"/>
    </source>
</evidence>
<keyword evidence="2" id="KW-0808">Transferase</keyword>
<gene>
    <name evidence="2" type="ORF">E9531_09340</name>
</gene>
<sequence length="245" mass="28055">MGLTIENENNAFNQWLLHAAAGQYVCHWQQQHYDHAVADYFGYYALQIGASAIHALHNSRIQHCWQLQDYAGTTASAHLCAHAEALPFETEQFDLLVMPHGLELCHQPHAALREACRVLRPEGRLIISGFNPVRLLGRTRPALSQQQLGTPIGYLRLRDWLHLLNLEVQDASFGCFLPSFKNTHWYSSMAWVDRIATPFLPFLGNMYWLVATKKVHGAYILAPNWKRWRVQPHRCTAIASPNKQH</sequence>
<dbReference type="OrthoDB" id="6191410at2"/>
<accession>A0A4S8F3G6</accession>
<proteinExistence type="predicted"/>
<dbReference type="GO" id="GO:0032259">
    <property type="term" value="P:methylation"/>
    <property type="evidence" value="ECO:0007669"/>
    <property type="project" value="UniProtKB-KW"/>
</dbReference>
<dbReference type="InterPro" id="IPR013216">
    <property type="entry name" value="Methyltransf_11"/>
</dbReference>
<reference evidence="2 3" key="1">
    <citation type="journal article" date="2015" name="Antonie Van Leeuwenhoek">
        <title>Lampropedia puyangensis sp. nov., isolated from symptomatic bark of Populus ? euramericana canker and emended description of Lampropedia hyalina (Ehrenberg 1832) Lee et al. 2004.</title>
        <authorList>
            <person name="Li Y."/>
            <person name="Wang T."/>
            <person name="Piao C.G."/>
            <person name="Wang L.F."/>
            <person name="Tian G.Z."/>
            <person name="Zhu T.H."/>
            <person name="Guo M.W."/>
        </authorList>
    </citation>
    <scope>NUCLEOTIDE SEQUENCE [LARGE SCALE GENOMIC DNA]</scope>
    <source>
        <strain evidence="2 3">2-bin</strain>
    </source>
</reference>
<keyword evidence="2" id="KW-0489">Methyltransferase</keyword>
<evidence type="ECO:0000313" key="3">
    <source>
        <dbReference type="Proteomes" id="UP000308917"/>
    </source>
</evidence>
<dbReference type="AlphaFoldDB" id="A0A4S8F3G6"/>
<dbReference type="EMBL" id="STFG01000009">
    <property type="protein sequence ID" value="THU00985.1"/>
    <property type="molecule type" value="Genomic_DNA"/>
</dbReference>